<dbReference type="Proteomes" id="UP000007962">
    <property type="component" value="Chromosome"/>
</dbReference>
<protein>
    <recommendedName>
        <fullName evidence="1">RNHCP domain-containing protein</fullName>
    </recommendedName>
</protein>
<evidence type="ECO:0000259" key="1">
    <source>
        <dbReference type="Pfam" id="PF12647"/>
    </source>
</evidence>
<dbReference type="Pfam" id="PF12647">
    <property type="entry name" value="RNHCP"/>
    <property type="match status" value="1"/>
</dbReference>
<organism evidence="2 3">
    <name type="scientific">Beutenbergia cavernae (strain ATCC BAA-8 / DSM 12333 / CCUG 43141 / JCM 11478 / NBRC 16432 / NCIMB 13614 / HKI 0122)</name>
    <dbReference type="NCBI Taxonomy" id="471853"/>
    <lineage>
        <taxon>Bacteria</taxon>
        <taxon>Bacillati</taxon>
        <taxon>Actinomycetota</taxon>
        <taxon>Actinomycetes</taxon>
        <taxon>Micrococcales</taxon>
        <taxon>Beutenbergiaceae</taxon>
        <taxon>Beutenbergia</taxon>
    </lineage>
</organism>
<dbReference type="HOGENOM" id="CLU_2217887_0_0_11"/>
<dbReference type="OrthoDB" id="9809485at2"/>
<dbReference type="KEGG" id="bcv:Bcav_3081"/>
<dbReference type="AlphaFoldDB" id="C5BZZ5"/>
<proteinExistence type="predicted"/>
<evidence type="ECO:0000313" key="3">
    <source>
        <dbReference type="Proteomes" id="UP000007962"/>
    </source>
</evidence>
<name>C5BZZ5_BEUC1</name>
<sequence length="106" mass="11351">MPTVMSAEFTDRARTAATCPMCGTQMGPAGGAPRRHCPTCLAAIHTGEADPAGGCGAPMFATWTRRLHTWVIELRCSGCGAVVHQQAELDGPQPDSMRRIIELLRM</sequence>
<keyword evidence="3" id="KW-1185">Reference proteome</keyword>
<dbReference type="EMBL" id="CP001618">
    <property type="protein sequence ID" value="ACQ81325.1"/>
    <property type="molecule type" value="Genomic_DNA"/>
</dbReference>
<gene>
    <name evidence="2" type="ordered locus">Bcav_3081</name>
</gene>
<feature type="domain" description="RNHCP" evidence="1">
    <location>
        <begin position="15"/>
        <end position="91"/>
    </location>
</feature>
<accession>C5BZZ5</accession>
<dbReference type="RefSeq" id="WP_015883565.1">
    <property type="nucleotide sequence ID" value="NC_012669.1"/>
</dbReference>
<evidence type="ECO:0000313" key="2">
    <source>
        <dbReference type="EMBL" id="ACQ81325.1"/>
    </source>
</evidence>
<dbReference type="InterPro" id="IPR024439">
    <property type="entry name" value="RNHCP"/>
</dbReference>
<reference evidence="2 3" key="1">
    <citation type="journal article" date="2009" name="Stand. Genomic Sci.">
        <title>Complete genome sequence of Beutenbergia cavernae type strain (HKI 0122).</title>
        <authorList>
            <person name="Land M."/>
            <person name="Pukall R."/>
            <person name="Abt B."/>
            <person name="Goker M."/>
            <person name="Rohde M."/>
            <person name="Glavina Del Rio T."/>
            <person name="Tice H."/>
            <person name="Copeland A."/>
            <person name="Cheng J.F."/>
            <person name="Lucas S."/>
            <person name="Chen F."/>
            <person name="Nolan M."/>
            <person name="Bruce D."/>
            <person name="Goodwin L."/>
            <person name="Pitluck S."/>
            <person name="Ivanova N."/>
            <person name="Mavromatis K."/>
            <person name="Ovchinnikova G."/>
            <person name="Pati A."/>
            <person name="Chen A."/>
            <person name="Palaniappan K."/>
            <person name="Hauser L."/>
            <person name="Chang Y.J."/>
            <person name="Jefferies C.C."/>
            <person name="Saunders E."/>
            <person name="Brettin T."/>
            <person name="Detter J.C."/>
            <person name="Han C."/>
            <person name="Chain P."/>
            <person name="Bristow J."/>
            <person name="Eisen J.A."/>
            <person name="Markowitz V."/>
            <person name="Hugenholtz P."/>
            <person name="Kyrpides N.C."/>
            <person name="Klenk H.P."/>
            <person name="Lapidus A."/>
        </authorList>
    </citation>
    <scope>NUCLEOTIDE SEQUENCE [LARGE SCALE GENOMIC DNA]</scope>
    <source>
        <strain evidence="3">ATCC BAA-8 / DSM 12333 / NBRC 16432</strain>
    </source>
</reference>